<organism evidence="3 4">
    <name type="scientific">Rubrivirga litoralis</name>
    <dbReference type="NCBI Taxonomy" id="3075598"/>
    <lineage>
        <taxon>Bacteria</taxon>
        <taxon>Pseudomonadati</taxon>
        <taxon>Rhodothermota</taxon>
        <taxon>Rhodothermia</taxon>
        <taxon>Rhodothermales</taxon>
        <taxon>Rubricoccaceae</taxon>
        <taxon>Rubrivirga</taxon>
    </lineage>
</organism>
<dbReference type="InterPro" id="IPR027417">
    <property type="entry name" value="P-loop_NTPase"/>
</dbReference>
<keyword evidence="4" id="KW-1185">Reference proteome</keyword>
<evidence type="ECO:0008006" key="5">
    <source>
        <dbReference type="Google" id="ProtNLM"/>
    </source>
</evidence>
<dbReference type="InterPro" id="IPR026634">
    <property type="entry name" value="TPST-like"/>
</dbReference>
<evidence type="ECO:0000256" key="1">
    <source>
        <dbReference type="ARBA" id="ARBA00022679"/>
    </source>
</evidence>
<keyword evidence="1" id="KW-0808">Transferase</keyword>
<gene>
    <name evidence="3" type="ORF">RM540_05515</name>
</gene>
<dbReference type="Pfam" id="PF13469">
    <property type="entry name" value="Sulfotransfer_3"/>
    <property type="match status" value="1"/>
</dbReference>
<evidence type="ECO:0000313" key="3">
    <source>
        <dbReference type="EMBL" id="MDT0631203.1"/>
    </source>
</evidence>
<sequence length="349" mass="38620">MLKRLLTQTHSVPLFQGDQSRIHHDVPMRRLAFQGAVGAVRERRALADVQEFVQFVGFPRSGHSLIGSVLDAHPRAVVSHELDAMGLLRAGLSERMLYALVLENSAAFSRNGRYWNGFSYVVPGQDGGGAGRPTVVGDKKGDWAVRWVQQEPDLLDAVRRRLRARCRWVLVTRHPLDNIATMSLRKGRTYDRLRIASESSAAFKAELKAAQARGDIAASALDAMIDDYEELCGGVAQMEAAISPDDWLHVVYEQFTREPEVEIRRLCQFLDLDPEPEYLAAAASIVHDSPNKSRRSVTWTDAQLERVRALTRRFSFLVDYDASDDPSPPAPPGASAAAAPPTTAPPDGR</sequence>
<dbReference type="PANTHER" id="PTHR12788">
    <property type="entry name" value="PROTEIN-TYROSINE SULFOTRANSFERASE 2"/>
    <property type="match status" value="1"/>
</dbReference>
<dbReference type="PANTHER" id="PTHR12788:SF8">
    <property type="entry name" value="PROTEIN-TYROSINE SULFOTRANSFERASE"/>
    <property type="match status" value="1"/>
</dbReference>
<name>A0ABU3BPL1_9BACT</name>
<evidence type="ECO:0000256" key="2">
    <source>
        <dbReference type="SAM" id="MobiDB-lite"/>
    </source>
</evidence>
<accession>A0ABU3BPL1</accession>
<protein>
    <recommendedName>
        <fullName evidence="5">Sulfotransferase family protein</fullName>
    </recommendedName>
</protein>
<dbReference type="EMBL" id="JAVRHT010000009">
    <property type="protein sequence ID" value="MDT0631203.1"/>
    <property type="molecule type" value="Genomic_DNA"/>
</dbReference>
<dbReference type="Proteomes" id="UP001267426">
    <property type="component" value="Unassembled WGS sequence"/>
</dbReference>
<dbReference type="Gene3D" id="3.40.50.300">
    <property type="entry name" value="P-loop containing nucleotide triphosphate hydrolases"/>
    <property type="match status" value="1"/>
</dbReference>
<proteinExistence type="predicted"/>
<comment type="caution">
    <text evidence="3">The sequence shown here is derived from an EMBL/GenBank/DDBJ whole genome shotgun (WGS) entry which is preliminary data.</text>
</comment>
<feature type="compositionally biased region" description="Low complexity" evidence="2">
    <location>
        <begin position="333"/>
        <end position="349"/>
    </location>
</feature>
<reference evidence="3 4" key="1">
    <citation type="submission" date="2023-09" db="EMBL/GenBank/DDBJ databases">
        <authorList>
            <person name="Rey-Velasco X."/>
        </authorList>
    </citation>
    <scope>NUCLEOTIDE SEQUENCE [LARGE SCALE GENOMIC DNA]</scope>
    <source>
        <strain evidence="3 4">F394</strain>
    </source>
</reference>
<dbReference type="RefSeq" id="WP_311662546.1">
    <property type="nucleotide sequence ID" value="NZ_JAVRHT010000009.1"/>
</dbReference>
<feature type="region of interest" description="Disordered" evidence="2">
    <location>
        <begin position="321"/>
        <end position="349"/>
    </location>
</feature>
<evidence type="ECO:0000313" key="4">
    <source>
        <dbReference type="Proteomes" id="UP001267426"/>
    </source>
</evidence>
<dbReference type="SUPFAM" id="SSF52540">
    <property type="entry name" value="P-loop containing nucleoside triphosphate hydrolases"/>
    <property type="match status" value="1"/>
</dbReference>